<dbReference type="GO" id="GO:0070475">
    <property type="term" value="P:rRNA base methylation"/>
    <property type="evidence" value="ECO:0007669"/>
    <property type="project" value="TreeGrafter"/>
</dbReference>
<comment type="caution">
    <text evidence="5">The sequence shown here is derived from an EMBL/GenBank/DDBJ whole genome shotgun (WGS) entry which is preliminary data.</text>
</comment>
<dbReference type="SUPFAM" id="SSF53335">
    <property type="entry name" value="S-adenosyl-L-methionine-dependent methyltransferases"/>
    <property type="match status" value="1"/>
</dbReference>
<accession>A0AAN9B5F6</accession>
<comment type="similarity">
    <text evidence="1">Belongs to the methyltransferase superfamily. RsmH family.</text>
</comment>
<proteinExistence type="inferred from homology"/>
<dbReference type="AlphaFoldDB" id="A0AAN9B5F6"/>
<dbReference type="Gene3D" id="1.10.150.170">
    <property type="entry name" value="Putative methyltransferase TM0872, insert domain"/>
    <property type="match status" value="1"/>
</dbReference>
<evidence type="ECO:0000313" key="6">
    <source>
        <dbReference type="Proteomes" id="UP001374579"/>
    </source>
</evidence>
<organism evidence="5 6">
    <name type="scientific">Littorina saxatilis</name>
    <dbReference type="NCBI Taxonomy" id="31220"/>
    <lineage>
        <taxon>Eukaryota</taxon>
        <taxon>Metazoa</taxon>
        <taxon>Spiralia</taxon>
        <taxon>Lophotrochozoa</taxon>
        <taxon>Mollusca</taxon>
        <taxon>Gastropoda</taxon>
        <taxon>Caenogastropoda</taxon>
        <taxon>Littorinimorpha</taxon>
        <taxon>Littorinoidea</taxon>
        <taxon>Littorinidae</taxon>
        <taxon>Littorina</taxon>
    </lineage>
</organism>
<reference evidence="5 6" key="1">
    <citation type="submission" date="2024-02" db="EMBL/GenBank/DDBJ databases">
        <title>Chromosome-scale genome assembly of the rough periwinkle Littorina saxatilis.</title>
        <authorList>
            <person name="De Jode A."/>
            <person name="Faria R."/>
            <person name="Formenti G."/>
            <person name="Sims Y."/>
            <person name="Smith T.P."/>
            <person name="Tracey A."/>
            <person name="Wood J.M.D."/>
            <person name="Zagrodzka Z.B."/>
            <person name="Johannesson K."/>
            <person name="Butlin R.K."/>
            <person name="Leder E.H."/>
        </authorList>
    </citation>
    <scope>NUCLEOTIDE SEQUENCE [LARGE SCALE GENOMIC DNA]</scope>
    <source>
        <strain evidence="5">Snail1</strain>
        <tissue evidence="5">Muscle</tissue>
    </source>
</reference>
<keyword evidence="3" id="KW-0808">Transferase</keyword>
<protein>
    <submittedName>
        <fullName evidence="5">Uncharacterized protein</fullName>
    </submittedName>
</protein>
<dbReference type="GO" id="GO:0071424">
    <property type="term" value="F:rRNA (cytosine-N4-)-methyltransferase activity"/>
    <property type="evidence" value="ECO:0007669"/>
    <property type="project" value="TreeGrafter"/>
</dbReference>
<dbReference type="Pfam" id="PF01795">
    <property type="entry name" value="Methyltransf_5"/>
    <property type="match status" value="1"/>
</dbReference>
<name>A0AAN9B5F6_9CAEN</name>
<dbReference type="InterPro" id="IPR002903">
    <property type="entry name" value="RsmH"/>
</dbReference>
<evidence type="ECO:0000256" key="3">
    <source>
        <dbReference type="ARBA" id="ARBA00022679"/>
    </source>
</evidence>
<evidence type="ECO:0000313" key="5">
    <source>
        <dbReference type="EMBL" id="KAK7098946.1"/>
    </source>
</evidence>
<dbReference type="InterPro" id="IPR023397">
    <property type="entry name" value="SAM-dep_MeTrfase_MraW_recog"/>
</dbReference>
<dbReference type="SUPFAM" id="SSF81799">
    <property type="entry name" value="Putative methyltransferase TM0872, insert domain"/>
    <property type="match status" value="1"/>
</dbReference>
<dbReference type="Gene3D" id="3.40.50.150">
    <property type="entry name" value="Vaccinia Virus protein VP39"/>
    <property type="match status" value="1"/>
</dbReference>
<dbReference type="PANTHER" id="PTHR11265:SF0">
    <property type="entry name" value="12S RRNA N4-METHYLCYTIDINE METHYLTRANSFERASE"/>
    <property type="match status" value="1"/>
</dbReference>
<evidence type="ECO:0000256" key="1">
    <source>
        <dbReference type="ARBA" id="ARBA00010396"/>
    </source>
</evidence>
<keyword evidence="2" id="KW-0489">Methyltransferase</keyword>
<keyword evidence="6" id="KW-1185">Reference proteome</keyword>
<evidence type="ECO:0000256" key="2">
    <source>
        <dbReference type="ARBA" id="ARBA00022603"/>
    </source>
</evidence>
<dbReference type="Proteomes" id="UP001374579">
    <property type="component" value="Unassembled WGS sequence"/>
</dbReference>
<dbReference type="PANTHER" id="PTHR11265">
    <property type="entry name" value="S-ADENOSYL-METHYLTRANSFERASE MRAW"/>
    <property type="match status" value="1"/>
</dbReference>
<evidence type="ECO:0000256" key="4">
    <source>
        <dbReference type="ARBA" id="ARBA00022691"/>
    </source>
</evidence>
<gene>
    <name evidence="5" type="ORF">V1264_003156</name>
</gene>
<sequence length="377" mass="42238">MKTLLRLGKTAQQLKDVNTRLNCIPKMDQMTSMCSTHTENLQEPEHIPVMTQEVLDIMEPVDGETIVDMTFGGGGHSKSILQRAQGITLVAADRDPVAFELAKQLEWEMLGKSTILPLLGKFSELHHHMSAHEIEEGTVDSFLFDLGASSMQFDTAGRGFSLSRDGPLDMRMDESRCPDQPTAAEIINHLKAKDLSIILKNYGEERHARSIAQAIVEARYAFGNITSTAQLAQVIDTVFEGSHKQDKLQRHAHPATKSFQALRIFVNNELNELHNGLELAWKYLRPGGICAVISFHSLEDRIVKRHFHGIEMDAQGNMTVGDHHRNSAITQPKHIIEEMLEKRWMPLSKKVMTPTLDELATNPRARSAKLRAAIKVS</sequence>
<dbReference type="NCBIfam" id="TIGR00006">
    <property type="entry name" value="16S rRNA (cytosine(1402)-N(4))-methyltransferase RsmH"/>
    <property type="match status" value="1"/>
</dbReference>
<dbReference type="EMBL" id="JBAMIC010000012">
    <property type="protein sequence ID" value="KAK7098946.1"/>
    <property type="molecule type" value="Genomic_DNA"/>
</dbReference>
<dbReference type="InterPro" id="IPR029063">
    <property type="entry name" value="SAM-dependent_MTases_sf"/>
</dbReference>
<dbReference type="HAMAP" id="MF_01007">
    <property type="entry name" value="16SrRNA_methyltr_H"/>
    <property type="match status" value="1"/>
</dbReference>
<keyword evidence="4" id="KW-0949">S-adenosyl-L-methionine</keyword>